<evidence type="ECO:0000313" key="1">
    <source>
        <dbReference type="EMBL" id="QIL50018.1"/>
    </source>
</evidence>
<dbReference type="EMBL" id="CP049888">
    <property type="protein sequence ID" value="QIL50018.1"/>
    <property type="molecule type" value="Genomic_DNA"/>
</dbReference>
<dbReference type="AlphaFoldDB" id="A0A6G8AY76"/>
<organism evidence="1 2">
    <name type="scientific">Weissella coleopterorum</name>
    <dbReference type="NCBI Taxonomy" id="2714949"/>
    <lineage>
        <taxon>Bacteria</taxon>
        <taxon>Bacillati</taxon>
        <taxon>Bacillota</taxon>
        <taxon>Bacilli</taxon>
        <taxon>Lactobacillales</taxon>
        <taxon>Lactobacillaceae</taxon>
        <taxon>Weissella</taxon>
    </lineage>
</organism>
<proteinExistence type="predicted"/>
<dbReference type="Proteomes" id="UP000500741">
    <property type="component" value="Chromosome"/>
</dbReference>
<dbReference type="RefSeq" id="WP_166009209.1">
    <property type="nucleotide sequence ID" value="NZ_CP049888.1"/>
</dbReference>
<dbReference type="KEGG" id="wco:G7084_00985"/>
<evidence type="ECO:0000313" key="2">
    <source>
        <dbReference type="Proteomes" id="UP000500741"/>
    </source>
</evidence>
<accession>A0A6G8AY76</accession>
<reference evidence="1 2" key="1">
    <citation type="submission" date="2020-03" db="EMBL/GenBank/DDBJ databases">
        <title>Weissella sp. nov., isolated from Cybister lewisianus.</title>
        <authorList>
            <person name="Hyun D.-W."/>
            <person name="Bae J.-W."/>
        </authorList>
    </citation>
    <scope>NUCLEOTIDE SEQUENCE [LARGE SCALE GENOMIC DNA]</scope>
    <source>
        <strain evidence="1 2">HDW19</strain>
    </source>
</reference>
<keyword evidence="2" id="KW-1185">Reference proteome</keyword>
<protein>
    <submittedName>
        <fullName evidence="1">Transposase family protein</fullName>
    </submittedName>
</protein>
<name>A0A6G8AY76_9LACO</name>
<sequence>MIKCDVQASAPYQKFFTDIPEIHYAQGQKAYITAYMDLFSGEILAHHIQKRPTA</sequence>
<gene>
    <name evidence="1" type="ORF">G7084_00985</name>
</gene>